<accession>A0A1G5S0J4</accession>
<dbReference type="SUPFAM" id="SSF47413">
    <property type="entry name" value="lambda repressor-like DNA-binding domains"/>
    <property type="match status" value="1"/>
</dbReference>
<name>A0A1G5S0J4_PSEXY</name>
<organism evidence="2 3">
    <name type="scientific">Pseudobutyrivibrio xylanivorans</name>
    <dbReference type="NCBI Taxonomy" id="185007"/>
    <lineage>
        <taxon>Bacteria</taxon>
        <taxon>Bacillati</taxon>
        <taxon>Bacillota</taxon>
        <taxon>Clostridia</taxon>
        <taxon>Lachnospirales</taxon>
        <taxon>Lachnospiraceae</taxon>
        <taxon>Pseudobutyrivibrio</taxon>
    </lineage>
</organism>
<evidence type="ECO:0000259" key="1">
    <source>
        <dbReference type="PROSITE" id="PS50943"/>
    </source>
</evidence>
<dbReference type="CDD" id="cd00093">
    <property type="entry name" value="HTH_XRE"/>
    <property type="match status" value="1"/>
</dbReference>
<sequence length="101" mass="11830">MILYPTIDKHETAKRLKKLMDDNGYSVKDIKEYLNLTCVQSVYHWLEEKSMPSVDNLYALSVLFNVTLDDMICGNRPVVIDDPKAKRLYRYFIEINNLKVA</sequence>
<dbReference type="GO" id="GO:0003677">
    <property type="term" value="F:DNA binding"/>
    <property type="evidence" value="ECO:0007669"/>
    <property type="project" value="InterPro"/>
</dbReference>
<gene>
    <name evidence="2" type="ORF">SAMN02910350_02013</name>
</gene>
<dbReference type="Proteomes" id="UP000199428">
    <property type="component" value="Unassembled WGS sequence"/>
</dbReference>
<dbReference type="Pfam" id="PF01381">
    <property type="entry name" value="HTH_3"/>
    <property type="match status" value="1"/>
</dbReference>
<dbReference type="Gene3D" id="1.10.260.40">
    <property type="entry name" value="lambda repressor-like DNA-binding domains"/>
    <property type="match status" value="1"/>
</dbReference>
<dbReference type="InterPro" id="IPR010982">
    <property type="entry name" value="Lambda_DNA-bd_dom_sf"/>
</dbReference>
<reference evidence="2 3" key="1">
    <citation type="submission" date="2016-10" db="EMBL/GenBank/DDBJ databases">
        <authorList>
            <person name="de Groot N.N."/>
        </authorList>
    </citation>
    <scope>NUCLEOTIDE SEQUENCE [LARGE SCALE GENOMIC DNA]</scope>
    <source>
        <strain evidence="2 3">DSM 10317</strain>
    </source>
</reference>
<evidence type="ECO:0000313" key="3">
    <source>
        <dbReference type="Proteomes" id="UP000199428"/>
    </source>
</evidence>
<feature type="domain" description="HTH cro/C1-type" evidence="1">
    <location>
        <begin position="39"/>
        <end position="71"/>
    </location>
</feature>
<dbReference type="InterPro" id="IPR001387">
    <property type="entry name" value="Cro/C1-type_HTH"/>
</dbReference>
<dbReference type="EMBL" id="FMWK01000011">
    <property type="protein sequence ID" value="SCZ79904.1"/>
    <property type="molecule type" value="Genomic_DNA"/>
</dbReference>
<protein>
    <submittedName>
        <fullName evidence="2">Helix-turn-helix domain-containing protein</fullName>
    </submittedName>
</protein>
<dbReference type="AlphaFoldDB" id="A0A1G5S0J4"/>
<dbReference type="PROSITE" id="PS50943">
    <property type="entry name" value="HTH_CROC1"/>
    <property type="match status" value="1"/>
</dbReference>
<proteinExistence type="predicted"/>
<evidence type="ECO:0000313" key="2">
    <source>
        <dbReference type="EMBL" id="SCZ79904.1"/>
    </source>
</evidence>